<accession>A0ABS5MTW2</accession>
<reference evidence="9 10" key="1">
    <citation type="submission" date="2021-04" db="EMBL/GenBank/DDBJ databases">
        <title>Pseudomonas rustica sp. nov. isolated from raw milk.</title>
        <authorList>
            <person name="Fiedler G."/>
            <person name="Gieschler S."/>
            <person name="Kabisch J."/>
            <person name="Grimmler C."/>
            <person name="Brinks E."/>
            <person name="Wagner N."/>
            <person name="Hetzer B."/>
            <person name="Franz C.M.A.P."/>
            <person name="Boehnlein C."/>
        </authorList>
    </citation>
    <scope>NUCLEOTIDE SEQUENCE [LARGE SCALE GENOMIC DNA]</scope>
    <source>
        <strain evidence="9 10">MBT-4</strain>
    </source>
</reference>
<feature type="compositionally biased region" description="Polar residues" evidence="8">
    <location>
        <begin position="1"/>
        <end position="35"/>
    </location>
</feature>
<evidence type="ECO:0000256" key="2">
    <source>
        <dbReference type="ARBA" id="ARBA00007613"/>
    </source>
</evidence>
<evidence type="ECO:0000256" key="6">
    <source>
        <dbReference type="ARBA" id="ARBA00023136"/>
    </source>
</evidence>
<keyword evidence="10" id="KW-1185">Reference proteome</keyword>
<dbReference type="InterPro" id="IPR003423">
    <property type="entry name" value="OMP_efflux"/>
</dbReference>
<comment type="subcellular location">
    <subcellularLocation>
        <location evidence="1">Cell outer membrane</location>
    </subcellularLocation>
</comment>
<dbReference type="Proteomes" id="UP000676035">
    <property type="component" value="Unassembled WGS sequence"/>
</dbReference>
<evidence type="ECO:0000256" key="4">
    <source>
        <dbReference type="ARBA" id="ARBA00022452"/>
    </source>
</evidence>
<keyword evidence="6" id="KW-0472">Membrane</keyword>
<keyword evidence="5" id="KW-0812">Transmembrane</keyword>
<name>A0ABS5MTW2_9PSED</name>
<comment type="caution">
    <text evidence="9">The sequence shown here is derived from an EMBL/GenBank/DDBJ whole genome shotgun (WGS) entry which is preliminary data.</text>
</comment>
<dbReference type="Pfam" id="PF02321">
    <property type="entry name" value="OEP"/>
    <property type="match status" value="2"/>
</dbReference>
<evidence type="ECO:0000256" key="3">
    <source>
        <dbReference type="ARBA" id="ARBA00022448"/>
    </source>
</evidence>
<evidence type="ECO:0000256" key="7">
    <source>
        <dbReference type="ARBA" id="ARBA00023237"/>
    </source>
</evidence>
<evidence type="ECO:0000313" key="9">
    <source>
        <dbReference type="EMBL" id="MBS4077718.1"/>
    </source>
</evidence>
<protein>
    <submittedName>
        <fullName evidence="9">TolC family protein</fullName>
    </submittedName>
</protein>
<feature type="region of interest" description="Disordered" evidence="8">
    <location>
        <begin position="1"/>
        <end position="79"/>
    </location>
</feature>
<comment type="similarity">
    <text evidence="2">Belongs to the outer membrane factor (OMF) (TC 1.B.17) family.</text>
</comment>
<feature type="compositionally biased region" description="Low complexity" evidence="8">
    <location>
        <begin position="49"/>
        <end position="64"/>
    </location>
</feature>
<dbReference type="PANTHER" id="PTHR30026">
    <property type="entry name" value="OUTER MEMBRANE PROTEIN TOLC"/>
    <property type="match status" value="1"/>
</dbReference>
<evidence type="ECO:0000313" key="10">
    <source>
        <dbReference type="Proteomes" id="UP000676035"/>
    </source>
</evidence>
<dbReference type="EMBL" id="JAGYHF010000002">
    <property type="protein sequence ID" value="MBS4077718.1"/>
    <property type="molecule type" value="Genomic_DNA"/>
</dbReference>
<dbReference type="PANTHER" id="PTHR30026:SF22">
    <property type="entry name" value="OUTER MEMBRANE EFFLUX PROTEIN"/>
    <property type="match status" value="1"/>
</dbReference>
<evidence type="ECO:0000256" key="8">
    <source>
        <dbReference type="SAM" id="MobiDB-lite"/>
    </source>
</evidence>
<keyword evidence="3" id="KW-0813">Transport</keyword>
<dbReference type="SUPFAM" id="SSF56954">
    <property type="entry name" value="Outer membrane efflux proteins (OEP)"/>
    <property type="match status" value="1"/>
</dbReference>
<keyword evidence="7" id="KW-0998">Cell outer membrane</keyword>
<evidence type="ECO:0000256" key="5">
    <source>
        <dbReference type="ARBA" id="ARBA00022692"/>
    </source>
</evidence>
<evidence type="ECO:0000256" key="1">
    <source>
        <dbReference type="ARBA" id="ARBA00004442"/>
    </source>
</evidence>
<gene>
    <name evidence="9" type="ORF">KFS80_05375</name>
</gene>
<organism evidence="9 10">
    <name type="scientific">Pseudomonas rustica</name>
    <dbReference type="NCBI Taxonomy" id="2827099"/>
    <lineage>
        <taxon>Bacteria</taxon>
        <taxon>Pseudomonadati</taxon>
        <taxon>Pseudomonadota</taxon>
        <taxon>Gammaproteobacteria</taxon>
        <taxon>Pseudomonadales</taxon>
        <taxon>Pseudomonadaceae</taxon>
        <taxon>Pseudomonas</taxon>
    </lineage>
</organism>
<feature type="region of interest" description="Disordered" evidence="8">
    <location>
        <begin position="166"/>
        <end position="185"/>
    </location>
</feature>
<sequence length="518" mass="56822">MQTKDSGLATFTASSQRPVSAAVDTSQASRPSATAISRKKEQLLSFSSVTATPTVATTAPARPVNETPARPTPAAKTNGQNPLIEQTHSVSALALAALPPRMAARRGAGNTVLGPSEAELREVFNRAVETAIDRAPTIFRAKAEQEAAIADVDEAKGQRWPQVDVGTQTSPIKFGKGSDEESGSGGINLAVTTPLYDWGRIRNSIDSRKRLSVAANESLEAEKETTGYEVVTTLVELGKQRIIVDLSQQFADRMDDLVKMLAGIVAVDKGRYSELTQAKARLLQAQALRDAADAKARDAEITLRKLVGDRPIPIPRTKEWNLRLANLDQLLEDAKSHPTIRQATAEAESADLQAKAVRAGGLPQLNWVVSKSTAEDSIGREQPWQTNLTMTWGAFRGGSTRAAERAALQRADASRYQTDQQRRDLEFRIRTADNDARTQLERAELYRDLAVESGQIREDFYLQWHHLGKRTLLDVLSAENEHYGNQVSEITNRFDGYQAILRQYASAGTLARWLRDGQ</sequence>
<keyword evidence="4" id="KW-1134">Transmembrane beta strand</keyword>
<proteinExistence type="inferred from homology"/>
<dbReference type="Gene3D" id="1.20.1600.10">
    <property type="entry name" value="Outer membrane efflux proteins (OEP)"/>
    <property type="match status" value="1"/>
</dbReference>
<dbReference type="InterPro" id="IPR051906">
    <property type="entry name" value="TolC-like"/>
</dbReference>